<feature type="domain" description="Halobacterial output" evidence="2">
    <location>
        <begin position="24"/>
        <end position="94"/>
    </location>
</feature>
<dbReference type="AlphaFoldDB" id="A0A8U0HVZ9"/>
<evidence type="ECO:0000313" key="3">
    <source>
        <dbReference type="EMBL" id="UPV75262.1"/>
    </source>
</evidence>
<evidence type="ECO:0000259" key="2">
    <source>
        <dbReference type="Pfam" id="PF18545"/>
    </source>
</evidence>
<dbReference type="RefSeq" id="WP_248651305.1">
    <property type="nucleotide sequence ID" value="NZ_CP096659.1"/>
</dbReference>
<dbReference type="Proteomes" id="UP000830729">
    <property type="component" value="Chromosome"/>
</dbReference>
<keyword evidence="4" id="KW-1185">Reference proteome</keyword>
<organism evidence="3 4">
    <name type="scientific">Halorussus limi</name>
    <dbReference type="NCBI Taxonomy" id="2938695"/>
    <lineage>
        <taxon>Archaea</taxon>
        <taxon>Methanobacteriati</taxon>
        <taxon>Methanobacteriota</taxon>
        <taxon>Stenosarchaea group</taxon>
        <taxon>Halobacteria</taxon>
        <taxon>Halobacteriales</taxon>
        <taxon>Haladaptataceae</taxon>
        <taxon>Halorussus</taxon>
    </lineage>
</organism>
<sequence>MAIATPSAETDATLYRTRHDPDSSEPISRSIYTALAAVEGVAPPELDVRLYDSVDVEALDDLFRANADDEWEFTVTVEQYAVRVRADGRIAVSPAAE</sequence>
<dbReference type="KEGG" id="halx:M0R89_04135"/>
<protein>
    <recommendedName>
        <fullName evidence="2">Halobacterial output domain-containing protein</fullName>
    </recommendedName>
</protein>
<proteinExistence type="predicted"/>
<dbReference type="InterPro" id="IPR040624">
    <property type="entry name" value="HalOD1"/>
</dbReference>
<dbReference type="GeneID" id="72184360"/>
<feature type="region of interest" description="Disordered" evidence="1">
    <location>
        <begin position="1"/>
        <end position="26"/>
    </location>
</feature>
<evidence type="ECO:0000313" key="4">
    <source>
        <dbReference type="Proteomes" id="UP000830729"/>
    </source>
</evidence>
<dbReference type="Pfam" id="PF18545">
    <property type="entry name" value="HalOD1"/>
    <property type="match status" value="1"/>
</dbReference>
<reference evidence="3 4" key="1">
    <citation type="submission" date="2022-04" db="EMBL/GenBank/DDBJ databases">
        <title>Diverse halophilic archaea isolated from saline environments.</title>
        <authorList>
            <person name="Cui H.-L."/>
        </authorList>
    </citation>
    <scope>NUCLEOTIDE SEQUENCE [LARGE SCALE GENOMIC DNA]</scope>
    <source>
        <strain evidence="3 4">XZYJT49</strain>
    </source>
</reference>
<gene>
    <name evidence="3" type="ORF">M0R89_04135</name>
</gene>
<dbReference type="EMBL" id="CP096659">
    <property type="protein sequence ID" value="UPV75262.1"/>
    <property type="molecule type" value="Genomic_DNA"/>
</dbReference>
<accession>A0A8U0HVZ9</accession>
<name>A0A8U0HVZ9_9EURY</name>
<evidence type="ECO:0000256" key="1">
    <source>
        <dbReference type="SAM" id="MobiDB-lite"/>
    </source>
</evidence>